<reference evidence="12 13" key="1">
    <citation type="submission" date="2022-01" db="EMBL/GenBank/DDBJ databases">
        <title>A high-quality chromosome-level genome assembly of rohu carp, Labeo rohita.</title>
        <authorList>
            <person name="Arick M.A. II"/>
            <person name="Hsu C.-Y."/>
            <person name="Magbanua Z."/>
            <person name="Pechanova O."/>
            <person name="Grover C."/>
            <person name="Miller E."/>
            <person name="Thrash A."/>
            <person name="Ezzel L."/>
            <person name="Alam S."/>
            <person name="Benzie J."/>
            <person name="Hamilton M."/>
            <person name="Karsi A."/>
            <person name="Lawrence M.L."/>
            <person name="Peterson D.G."/>
        </authorList>
    </citation>
    <scope>NUCLEOTIDE SEQUENCE [LARGE SCALE GENOMIC DNA]</scope>
    <source>
        <strain evidence="13">BAU-BD-2019</strain>
        <tissue evidence="12">Blood</tissue>
    </source>
</reference>
<evidence type="ECO:0000256" key="6">
    <source>
        <dbReference type="ARBA" id="ARBA00022824"/>
    </source>
</evidence>
<evidence type="ECO:0000256" key="2">
    <source>
        <dbReference type="ARBA" id="ARBA00007984"/>
    </source>
</evidence>
<dbReference type="Pfam" id="PF10151">
    <property type="entry name" value="TMEM214"/>
    <property type="match status" value="1"/>
</dbReference>
<dbReference type="EMBL" id="JACTAM010000004">
    <property type="protein sequence ID" value="KAI2665667.1"/>
    <property type="molecule type" value="Genomic_DNA"/>
</dbReference>
<evidence type="ECO:0000256" key="4">
    <source>
        <dbReference type="ARBA" id="ARBA00022692"/>
    </source>
</evidence>
<comment type="caution">
    <text evidence="12">The sequence shown here is derived from an EMBL/GenBank/DDBJ whole genome shotgun (WGS) entry which is preliminary data.</text>
</comment>
<evidence type="ECO:0000256" key="3">
    <source>
        <dbReference type="ARBA" id="ARBA00011720"/>
    </source>
</evidence>
<dbReference type="PANTHER" id="PTHR13448:SF0">
    <property type="entry name" value="TRANSMEMBRANE PROTEIN 214"/>
    <property type="match status" value="1"/>
</dbReference>
<keyword evidence="7" id="KW-1133">Transmembrane helix</keyword>
<evidence type="ECO:0000256" key="8">
    <source>
        <dbReference type="ARBA" id="ARBA00023136"/>
    </source>
</evidence>
<comment type="similarity">
    <text evidence="2">Belongs to the TMEM214 family.</text>
</comment>
<evidence type="ECO:0000256" key="1">
    <source>
        <dbReference type="ARBA" id="ARBA00004477"/>
    </source>
</evidence>
<keyword evidence="5" id="KW-0053">Apoptosis</keyword>
<evidence type="ECO:0000256" key="5">
    <source>
        <dbReference type="ARBA" id="ARBA00022703"/>
    </source>
</evidence>
<keyword evidence="13" id="KW-1185">Reference proteome</keyword>
<sequence length="773" mass="87701">MASGAGKWEVVKKGKKQNSSGSSGGKTQDKKSARKALSEANTRHTDSNRKKNKRTHTNTSTSTSTSGHCSTEHQLIVTHRSLHDKCQRRHICRDQHLIHPYMFTLVFTVVPPNYRLAVNRDVMSETIFDGFEKMVKKQNKEQFPPLAETQQKKPNAGKQSKKPPANSSTKPTRYKTLEEAVKALDVVELKQQLEKSQSLFPENPSVWVKDLAGYLNYKLPAPDADPTLSSYAHDYPYCLAGKELRAVIRNLLGKCSEALPELFDHCVYTMLREQDRQPGETPYSSVAFTQRRRVFVRLSESLHGYRMCIQALMQDKPKIATLNLPDHLELLRSHQNRPVKCLTIMWALGQAGFYDLGQGIRVWLGIMLPVLGVKALSAYAIAYLERLLTLHANLTKGFGIMGPKEFFPLLDFAYMPKNALSQSLQEQLCRLYPRLKVLAFGAKPEVTLHTYFPSFLSRATPNCPDTMKKELLRSLTECLTVDGQSLSVWRQLYTKHLPQSSLLLNHLLKSWNTLPPKLQKNLQDTIQSFRVTNDELQSSTNTQHINDCNTLCHSLQLKMHGQGFPWWRVLMMALVFVAGFVAHDVRSQGSFANSTTALYLERSGVTAVSQQAWSKVSHYGQQGVSWLAENTPYYYSRAVEATGPLLEGARDRMKVAALFVAQKSSELFLWLQENVPLVIEWVQANTPDSVFEFIEYVKQLLLYVHERVIVPSLQYLNTALQHAWRSLQESCNGEVSLHCLQNHLRSFTNSTWIYLQDATSAAKSRAQELLSRV</sequence>
<evidence type="ECO:0000256" key="10">
    <source>
        <dbReference type="ARBA" id="ARBA00024938"/>
    </source>
</evidence>
<protein>
    <submittedName>
        <fullName evidence="12">Transmembrane protein 214-B</fullName>
    </submittedName>
</protein>
<feature type="region of interest" description="Disordered" evidence="11">
    <location>
        <begin position="1"/>
        <end position="71"/>
    </location>
</feature>
<keyword evidence="8" id="KW-0472">Membrane</keyword>
<evidence type="ECO:0000313" key="12">
    <source>
        <dbReference type="EMBL" id="KAI2665667.1"/>
    </source>
</evidence>
<dbReference type="Proteomes" id="UP000830375">
    <property type="component" value="Unassembled WGS sequence"/>
</dbReference>
<dbReference type="PANTHER" id="PTHR13448">
    <property type="entry name" value="TRANSMEMBRANE PROTEIN 214"/>
    <property type="match status" value="1"/>
</dbReference>
<evidence type="ECO:0000256" key="9">
    <source>
        <dbReference type="ARBA" id="ARBA00023180"/>
    </source>
</evidence>
<evidence type="ECO:0000256" key="7">
    <source>
        <dbReference type="ARBA" id="ARBA00022989"/>
    </source>
</evidence>
<comment type="subcellular location">
    <subcellularLocation>
        <location evidence="1">Endoplasmic reticulum membrane</location>
        <topology evidence="1">Multi-pass membrane protein</topology>
    </subcellularLocation>
</comment>
<feature type="region of interest" description="Disordered" evidence="11">
    <location>
        <begin position="143"/>
        <end position="173"/>
    </location>
</feature>
<comment type="subunit">
    <text evidence="3">Constitutively interacts with CASP4; required for the localization of procaspase 4 to the ER.</text>
</comment>
<comment type="function">
    <text evidence="10">Critical mediator, in cooperation with CASP4, of endoplasmic reticulum-stress induced apoptosis. Required or the activation of CASP4 following endoplasmic reticulum stress.</text>
</comment>
<feature type="compositionally biased region" description="Low complexity" evidence="11">
    <location>
        <begin position="57"/>
        <end position="66"/>
    </location>
</feature>
<evidence type="ECO:0000256" key="11">
    <source>
        <dbReference type="SAM" id="MobiDB-lite"/>
    </source>
</evidence>
<keyword evidence="4 12" id="KW-0812">Transmembrane</keyword>
<accession>A0ABQ8MTF6</accession>
<name>A0ABQ8MTF6_LABRO</name>
<organism evidence="12 13">
    <name type="scientific">Labeo rohita</name>
    <name type="common">Indian major carp</name>
    <name type="synonym">Cyprinus rohita</name>
    <dbReference type="NCBI Taxonomy" id="84645"/>
    <lineage>
        <taxon>Eukaryota</taxon>
        <taxon>Metazoa</taxon>
        <taxon>Chordata</taxon>
        <taxon>Craniata</taxon>
        <taxon>Vertebrata</taxon>
        <taxon>Euteleostomi</taxon>
        <taxon>Actinopterygii</taxon>
        <taxon>Neopterygii</taxon>
        <taxon>Teleostei</taxon>
        <taxon>Ostariophysi</taxon>
        <taxon>Cypriniformes</taxon>
        <taxon>Cyprinidae</taxon>
        <taxon>Labeoninae</taxon>
        <taxon>Labeonini</taxon>
        <taxon>Labeo</taxon>
    </lineage>
</organism>
<evidence type="ECO:0000313" key="13">
    <source>
        <dbReference type="Proteomes" id="UP000830375"/>
    </source>
</evidence>
<proteinExistence type="inferred from homology"/>
<keyword evidence="6" id="KW-0256">Endoplasmic reticulum</keyword>
<dbReference type="InterPro" id="IPR019308">
    <property type="entry name" value="TMEM214"/>
</dbReference>
<gene>
    <name evidence="12" type="ORF">H4Q32_022019</name>
</gene>
<keyword evidence="9" id="KW-0325">Glycoprotein</keyword>